<dbReference type="EMBL" id="AEYE02000038">
    <property type="protein sequence ID" value="EPE93753.1"/>
    <property type="molecule type" value="Genomic_DNA"/>
</dbReference>
<organism evidence="1 2">
    <name type="scientific">Rhizobium grahamii CCGE 502</name>
    <dbReference type="NCBI Taxonomy" id="990285"/>
    <lineage>
        <taxon>Bacteria</taxon>
        <taxon>Pseudomonadati</taxon>
        <taxon>Pseudomonadota</taxon>
        <taxon>Alphaproteobacteria</taxon>
        <taxon>Hyphomicrobiales</taxon>
        <taxon>Rhizobiaceae</taxon>
        <taxon>Rhizobium/Agrobacterium group</taxon>
        <taxon>Rhizobium</taxon>
    </lineage>
</organism>
<evidence type="ECO:0000313" key="1">
    <source>
        <dbReference type="EMBL" id="EPE93753.1"/>
    </source>
</evidence>
<reference evidence="1 2" key="1">
    <citation type="journal article" date="2012" name="J. Bacteriol.">
        <title>Genome sequence of Rhizobium grahamii CCGE502, a broad-host-range symbiont with low nodulation competitiveness in Phaseolus vulgaris.</title>
        <authorList>
            <person name="Althabegoiti M.J."/>
            <person name="Lozano L."/>
            <person name="Torres-Tejerizo G."/>
            <person name="Ormeno-Orrillo E."/>
            <person name="Rogel M.A."/>
            <person name="Gonzalez V."/>
            <person name="Martinez-Romero E."/>
        </authorList>
    </citation>
    <scope>NUCLEOTIDE SEQUENCE [LARGE SCALE GENOMIC DNA]</scope>
    <source>
        <strain evidence="1 2">CCGE 502</strain>
        <plasmid evidence="1">pRg502a</plasmid>
    </source>
</reference>
<accession>S3I1S8</accession>
<evidence type="ECO:0000313" key="2">
    <source>
        <dbReference type="Proteomes" id="UP000014411"/>
    </source>
</evidence>
<keyword evidence="1" id="KW-0614">Plasmid</keyword>
<protein>
    <submittedName>
        <fullName evidence="1">Uncharacterized protein</fullName>
    </submittedName>
</protein>
<keyword evidence="2" id="KW-1185">Reference proteome</keyword>
<gene>
    <name evidence="1" type="ORF">RGCCGE502_33181</name>
</gene>
<dbReference type="Proteomes" id="UP000014411">
    <property type="component" value="Unassembled WGS sequence"/>
</dbReference>
<proteinExistence type="predicted"/>
<comment type="caution">
    <text evidence="1">The sequence shown here is derived from an EMBL/GenBank/DDBJ whole genome shotgun (WGS) entry which is preliminary data.</text>
</comment>
<sequence length="56" mass="6329">MLGLCFALMTGTQSSTDHVALLTLEDLMQQVDSYIRRYNRHRIKVLIPPNQGIAAK</sequence>
<dbReference type="AlphaFoldDB" id="S3I1S8"/>
<dbReference type="HOGENOM" id="CLU_3011171_0_0_5"/>
<geneLocation type="plasmid" evidence="1">
    <name>pRg502a</name>
</geneLocation>
<name>S3I1S8_9HYPH</name>